<dbReference type="RefSeq" id="WP_344893541.1">
    <property type="nucleotide sequence ID" value="NZ_BAABAS010000005.1"/>
</dbReference>
<proteinExistence type="predicted"/>
<gene>
    <name evidence="3" type="ORF">GCM10022254_20680</name>
</gene>
<dbReference type="EMBL" id="BAABAS010000005">
    <property type="protein sequence ID" value="GAA4229066.1"/>
    <property type="molecule type" value="Genomic_DNA"/>
</dbReference>
<sequence length="180" mass="19102">MQVGVKLGVGVAAAVMAGSALSVGAVAGATEPPPNPGQEESIQQPGAQQEEAQGQDVEEAEGQEQAQPQGEEEGQGSGAIFVGAEGDAAALARLQYYKAQRARWCHGTVVVSTLNVRNGAGLEHQVVGKYHRGTHVTANWSSIVREDGYLWVRLSNGRWIADYILGNGNGKWYVKYSDCH</sequence>
<feature type="signal peptide" evidence="2">
    <location>
        <begin position="1"/>
        <end position="27"/>
    </location>
</feature>
<evidence type="ECO:0000256" key="2">
    <source>
        <dbReference type="SAM" id="SignalP"/>
    </source>
</evidence>
<protein>
    <recommendedName>
        <fullName evidence="5">SH3b domain-containing protein</fullName>
    </recommendedName>
</protein>
<keyword evidence="4" id="KW-1185">Reference proteome</keyword>
<keyword evidence="2" id="KW-0732">Signal</keyword>
<comment type="caution">
    <text evidence="3">The sequence shown here is derived from an EMBL/GenBank/DDBJ whole genome shotgun (WGS) entry which is preliminary data.</text>
</comment>
<feature type="chain" id="PRO_5045084212" description="SH3b domain-containing protein" evidence="2">
    <location>
        <begin position="28"/>
        <end position="180"/>
    </location>
</feature>
<evidence type="ECO:0000313" key="4">
    <source>
        <dbReference type="Proteomes" id="UP001501710"/>
    </source>
</evidence>
<feature type="compositionally biased region" description="Low complexity" evidence="1">
    <location>
        <begin position="43"/>
        <end position="55"/>
    </location>
</feature>
<evidence type="ECO:0000313" key="3">
    <source>
        <dbReference type="EMBL" id="GAA4229066.1"/>
    </source>
</evidence>
<evidence type="ECO:0000256" key="1">
    <source>
        <dbReference type="SAM" id="MobiDB-lite"/>
    </source>
</evidence>
<dbReference type="Gene3D" id="2.30.30.40">
    <property type="entry name" value="SH3 Domains"/>
    <property type="match status" value="1"/>
</dbReference>
<dbReference type="Proteomes" id="UP001501710">
    <property type="component" value="Unassembled WGS sequence"/>
</dbReference>
<organism evidence="3 4">
    <name type="scientific">Actinomadura meridiana</name>
    <dbReference type="NCBI Taxonomy" id="559626"/>
    <lineage>
        <taxon>Bacteria</taxon>
        <taxon>Bacillati</taxon>
        <taxon>Actinomycetota</taxon>
        <taxon>Actinomycetes</taxon>
        <taxon>Streptosporangiales</taxon>
        <taxon>Thermomonosporaceae</taxon>
        <taxon>Actinomadura</taxon>
    </lineage>
</organism>
<name>A0ABP8BX44_9ACTN</name>
<reference evidence="4" key="1">
    <citation type="journal article" date="2019" name="Int. J. Syst. Evol. Microbiol.">
        <title>The Global Catalogue of Microorganisms (GCM) 10K type strain sequencing project: providing services to taxonomists for standard genome sequencing and annotation.</title>
        <authorList>
            <consortium name="The Broad Institute Genomics Platform"/>
            <consortium name="The Broad Institute Genome Sequencing Center for Infectious Disease"/>
            <person name="Wu L."/>
            <person name="Ma J."/>
        </authorList>
    </citation>
    <scope>NUCLEOTIDE SEQUENCE [LARGE SCALE GENOMIC DNA]</scope>
    <source>
        <strain evidence="4">JCM 17440</strain>
    </source>
</reference>
<feature type="region of interest" description="Disordered" evidence="1">
    <location>
        <begin position="26"/>
        <end position="77"/>
    </location>
</feature>
<accession>A0ABP8BX44</accession>
<evidence type="ECO:0008006" key="5">
    <source>
        <dbReference type="Google" id="ProtNLM"/>
    </source>
</evidence>